<dbReference type="PRINTS" id="PR00469">
    <property type="entry name" value="PNDRDTASEII"/>
</dbReference>
<protein>
    <recommendedName>
        <fullName evidence="5">FAD/NAD(P)-binding domain-containing protein</fullName>
    </recommendedName>
</protein>
<feature type="chain" id="PRO_5025020161" description="FAD/NAD(P)-binding domain-containing protein" evidence="4">
    <location>
        <begin position="23"/>
        <end position="405"/>
    </location>
</feature>
<evidence type="ECO:0000256" key="1">
    <source>
        <dbReference type="ARBA" id="ARBA00009333"/>
    </source>
</evidence>
<keyword evidence="3" id="KW-0560">Oxidoreductase</keyword>
<dbReference type="GO" id="GO:0097237">
    <property type="term" value="P:cellular response to toxic substance"/>
    <property type="evidence" value="ECO:0007669"/>
    <property type="project" value="UniProtKB-ARBA"/>
</dbReference>
<dbReference type="Gene3D" id="3.50.50.60">
    <property type="entry name" value="FAD/NAD(P)-binding domain"/>
    <property type="match status" value="2"/>
</dbReference>
<dbReference type="Pfam" id="PF07992">
    <property type="entry name" value="Pyr_redox_2"/>
    <property type="match status" value="1"/>
</dbReference>
<comment type="similarity">
    <text evidence="1">Belongs to the class-II pyridine nucleotide-disulfide oxidoreductase family.</text>
</comment>
<dbReference type="Proteomes" id="UP000326565">
    <property type="component" value="Unassembled WGS sequence"/>
</dbReference>
<dbReference type="AlphaFoldDB" id="A0A5N5WVP8"/>
<organism evidence="6 7">
    <name type="scientific">Aspergillus leporis</name>
    <dbReference type="NCBI Taxonomy" id="41062"/>
    <lineage>
        <taxon>Eukaryota</taxon>
        <taxon>Fungi</taxon>
        <taxon>Dikarya</taxon>
        <taxon>Ascomycota</taxon>
        <taxon>Pezizomycotina</taxon>
        <taxon>Eurotiomycetes</taxon>
        <taxon>Eurotiomycetidae</taxon>
        <taxon>Eurotiales</taxon>
        <taxon>Aspergillaceae</taxon>
        <taxon>Aspergillus</taxon>
        <taxon>Aspergillus subgen. Circumdati</taxon>
    </lineage>
</organism>
<evidence type="ECO:0000313" key="6">
    <source>
        <dbReference type="EMBL" id="KAB8072359.1"/>
    </source>
</evidence>
<dbReference type="OrthoDB" id="4570620at2759"/>
<name>A0A5N5WVP8_9EURO</name>
<gene>
    <name evidence="6" type="ORF">BDV29DRAFT_158629</name>
</gene>
<feature type="domain" description="FAD/NAD(P)-binding" evidence="5">
    <location>
        <begin position="32"/>
        <end position="171"/>
    </location>
</feature>
<dbReference type="InterPro" id="IPR036188">
    <property type="entry name" value="FAD/NAD-bd_sf"/>
</dbReference>
<dbReference type="PRINTS" id="PR00368">
    <property type="entry name" value="FADPNR"/>
</dbReference>
<sequence length="405" mass="44781">MPACNWKTFFCALFTLLTVCAAQAPHIPQTQYDVIIIGGGPSGLSAASALSRVLRRSVLFDSGEYRNNPTRHMHDVIGNDHVVPATFRATARSQIAFYNATTFVDHKVSKLERLEDSSFQATVNGTTYTARKVILGSGVRDDLPNVPGLREGFGKGIFWCPWCDGFEHRNQSMGVLGDLSEAYGAVQELHPTLNKDMRIFANGTNTTEQRQKLDQNHPGWQKVFRAYNITINNKFIANITRIQNGSEVQDQAIRREFDMFRIYFADNTSEVRSAFITNYNTSQASDLPSQLGVGMLGSKMNTTAKGLQTTIHGVWGVGDANSDNTTNVPHAMSSGKKAAVFCHVQMAGEELARDSNAAKRATELDQRSLHEATEQQVGSEIEDLYKRLSRRWVGGSSARSLFDSS</sequence>
<reference evidence="6 7" key="1">
    <citation type="submission" date="2019-04" db="EMBL/GenBank/DDBJ databases">
        <title>Friends and foes A comparative genomics study of 23 Aspergillus species from section Flavi.</title>
        <authorList>
            <consortium name="DOE Joint Genome Institute"/>
            <person name="Kjaerbolling I."/>
            <person name="Vesth T."/>
            <person name="Frisvad J.C."/>
            <person name="Nybo J.L."/>
            <person name="Theobald S."/>
            <person name="Kildgaard S."/>
            <person name="Isbrandt T."/>
            <person name="Kuo A."/>
            <person name="Sato A."/>
            <person name="Lyhne E.K."/>
            <person name="Kogle M.E."/>
            <person name="Wiebenga A."/>
            <person name="Kun R.S."/>
            <person name="Lubbers R.J."/>
            <person name="Makela M.R."/>
            <person name="Barry K."/>
            <person name="Chovatia M."/>
            <person name="Clum A."/>
            <person name="Daum C."/>
            <person name="Haridas S."/>
            <person name="He G."/>
            <person name="LaButti K."/>
            <person name="Lipzen A."/>
            <person name="Mondo S."/>
            <person name="Riley R."/>
            <person name="Salamov A."/>
            <person name="Simmons B.A."/>
            <person name="Magnuson J.K."/>
            <person name="Henrissat B."/>
            <person name="Mortensen U.H."/>
            <person name="Larsen T.O."/>
            <person name="Devries R.P."/>
            <person name="Grigoriev I.V."/>
            <person name="Machida M."/>
            <person name="Baker S.E."/>
            <person name="Andersen M.R."/>
        </authorList>
    </citation>
    <scope>NUCLEOTIDE SEQUENCE [LARGE SCALE GENOMIC DNA]</scope>
    <source>
        <strain evidence="6 7">CBS 151.66</strain>
    </source>
</reference>
<evidence type="ECO:0000313" key="7">
    <source>
        <dbReference type="Proteomes" id="UP000326565"/>
    </source>
</evidence>
<dbReference type="GO" id="GO:0016491">
    <property type="term" value="F:oxidoreductase activity"/>
    <property type="evidence" value="ECO:0007669"/>
    <property type="project" value="UniProtKB-KW"/>
</dbReference>
<keyword evidence="7" id="KW-1185">Reference proteome</keyword>
<evidence type="ECO:0000256" key="4">
    <source>
        <dbReference type="SAM" id="SignalP"/>
    </source>
</evidence>
<evidence type="ECO:0000259" key="5">
    <source>
        <dbReference type="Pfam" id="PF07992"/>
    </source>
</evidence>
<evidence type="ECO:0000256" key="3">
    <source>
        <dbReference type="ARBA" id="ARBA00023002"/>
    </source>
</evidence>
<evidence type="ECO:0000256" key="2">
    <source>
        <dbReference type="ARBA" id="ARBA00022630"/>
    </source>
</evidence>
<dbReference type="InterPro" id="IPR050097">
    <property type="entry name" value="Ferredoxin-NADP_redctase_2"/>
</dbReference>
<keyword evidence="2" id="KW-0285">Flavoprotein</keyword>
<accession>A0A5N5WVP8</accession>
<dbReference type="InterPro" id="IPR023753">
    <property type="entry name" value="FAD/NAD-binding_dom"/>
</dbReference>
<dbReference type="EMBL" id="ML732249">
    <property type="protein sequence ID" value="KAB8072359.1"/>
    <property type="molecule type" value="Genomic_DNA"/>
</dbReference>
<dbReference type="SUPFAM" id="SSF51905">
    <property type="entry name" value="FAD/NAD(P)-binding domain"/>
    <property type="match status" value="1"/>
</dbReference>
<feature type="signal peptide" evidence="4">
    <location>
        <begin position="1"/>
        <end position="22"/>
    </location>
</feature>
<dbReference type="PANTHER" id="PTHR48105">
    <property type="entry name" value="THIOREDOXIN REDUCTASE 1-RELATED-RELATED"/>
    <property type="match status" value="1"/>
</dbReference>
<proteinExistence type="inferred from homology"/>
<keyword evidence="4" id="KW-0732">Signal</keyword>